<name>B8CZN8_HALOH</name>
<dbReference type="InterPro" id="IPR007169">
    <property type="entry name" value="RemA-like"/>
</dbReference>
<dbReference type="Proteomes" id="UP000000719">
    <property type="component" value="Chromosome"/>
</dbReference>
<evidence type="ECO:0000313" key="1">
    <source>
        <dbReference type="EMBL" id="ACL68768.1"/>
    </source>
</evidence>
<keyword evidence="2" id="KW-1185">Reference proteome</keyword>
<accession>B8CZN8</accession>
<dbReference type="NCBIfam" id="NF046065">
    <property type="entry name" value="MtxRegRemB"/>
    <property type="match status" value="1"/>
</dbReference>
<evidence type="ECO:0008006" key="3">
    <source>
        <dbReference type="Google" id="ProtNLM"/>
    </source>
</evidence>
<dbReference type="RefSeq" id="WP_012634967.1">
    <property type="nucleotide sequence ID" value="NC_011899.1"/>
</dbReference>
<dbReference type="AlphaFoldDB" id="B8CZN8"/>
<evidence type="ECO:0000313" key="2">
    <source>
        <dbReference type="Proteomes" id="UP000000719"/>
    </source>
</evidence>
<dbReference type="OrthoDB" id="9811390at2"/>
<dbReference type="Pfam" id="PF04025">
    <property type="entry name" value="RemA-like"/>
    <property type="match status" value="1"/>
</dbReference>
<dbReference type="STRING" id="373903.Hore_00050"/>
<dbReference type="HOGENOM" id="CLU_173118_0_0_9"/>
<organism evidence="1 2">
    <name type="scientific">Halothermothrix orenii (strain H 168 / OCM 544 / DSM 9562)</name>
    <dbReference type="NCBI Taxonomy" id="373903"/>
    <lineage>
        <taxon>Bacteria</taxon>
        <taxon>Bacillati</taxon>
        <taxon>Bacillota</taxon>
        <taxon>Clostridia</taxon>
        <taxon>Halanaerobiales</taxon>
        <taxon>Halothermotrichaceae</taxon>
        <taxon>Halothermothrix</taxon>
    </lineage>
</organism>
<dbReference type="KEGG" id="hor:Hore_00050"/>
<gene>
    <name evidence="1" type="ordered locus">Hore_00050</name>
</gene>
<dbReference type="EMBL" id="CP001098">
    <property type="protein sequence ID" value="ACL68768.1"/>
    <property type="molecule type" value="Genomic_DNA"/>
</dbReference>
<protein>
    <recommendedName>
        <fullName evidence="3">DUF370 domain-containing protein</fullName>
    </recommendedName>
</protein>
<proteinExistence type="predicted"/>
<sequence length="89" mass="9890">MFLHLGDGYMIPTRDIVLIGDLEKVNQSEVSQEFMEIATEEGFVIDYSDGNPKSFVLTGETVYLSMISSHTLAKRVKELFKENGGNSNG</sequence>
<dbReference type="eggNOG" id="ENOG5032Y6E">
    <property type="taxonomic scope" value="Bacteria"/>
</dbReference>
<reference evidence="1 2" key="1">
    <citation type="journal article" date="2009" name="PLoS ONE">
        <title>Genome analysis of the anaerobic thermohalophilic bacterium Halothermothrix orenii.</title>
        <authorList>
            <person name="Mavromatis K."/>
            <person name="Ivanova N."/>
            <person name="Anderson I."/>
            <person name="Lykidis A."/>
            <person name="Hooper S.D."/>
            <person name="Sun H."/>
            <person name="Kunin V."/>
            <person name="Lapidus A."/>
            <person name="Hugenholtz P."/>
            <person name="Patel B."/>
            <person name="Kyrpides N.C."/>
        </authorList>
    </citation>
    <scope>NUCLEOTIDE SEQUENCE [LARGE SCALE GENOMIC DNA]</scope>
    <source>
        <strain evidence="2">H 168 / OCM 544 / DSM 9562</strain>
    </source>
</reference>